<evidence type="ECO:0000313" key="1">
    <source>
        <dbReference type="EMBL" id="KAH7027295.1"/>
    </source>
</evidence>
<dbReference type="RefSeq" id="XP_046010094.1">
    <property type="nucleotide sequence ID" value="XM_046154389.1"/>
</dbReference>
<dbReference type="EMBL" id="JAGTJQ010000007">
    <property type="protein sequence ID" value="KAH7027295.1"/>
    <property type="molecule type" value="Genomic_DNA"/>
</dbReference>
<proteinExistence type="predicted"/>
<sequence>MDNISFPCHRSFPCPSGCCCHFYCCFVDVLGRTGRGLIIPGHLPKYCYLLFQVTNDVRPRKSHI</sequence>
<evidence type="ECO:0000313" key="2">
    <source>
        <dbReference type="Proteomes" id="UP000756346"/>
    </source>
</evidence>
<comment type="caution">
    <text evidence="1">The sequence shown here is derived from an EMBL/GenBank/DDBJ whole genome shotgun (WGS) entry which is preliminary data.</text>
</comment>
<protein>
    <submittedName>
        <fullName evidence="1">Uncharacterized protein</fullName>
    </submittedName>
</protein>
<reference evidence="1" key="1">
    <citation type="journal article" date="2021" name="Nat. Commun.">
        <title>Genetic determinants of endophytism in the Arabidopsis root mycobiome.</title>
        <authorList>
            <person name="Mesny F."/>
            <person name="Miyauchi S."/>
            <person name="Thiergart T."/>
            <person name="Pickel B."/>
            <person name="Atanasova L."/>
            <person name="Karlsson M."/>
            <person name="Huettel B."/>
            <person name="Barry K.W."/>
            <person name="Haridas S."/>
            <person name="Chen C."/>
            <person name="Bauer D."/>
            <person name="Andreopoulos W."/>
            <person name="Pangilinan J."/>
            <person name="LaButti K."/>
            <person name="Riley R."/>
            <person name="Lipzen A."/>
            <person name="Clum A."/>
            <person name="Drula E."/>
            <person name="Henrissat B."/>
            <person name="Kohler A."/>
            <person name="Grigoriev I.V."/>
            <person name="Martin F.M."/>
            <person name="Hacquard S."/>
        </authorList>
    </citation>
    <scope>NUCLEOTIDE SEQUENCE</scope>
    <source>
        <strain evidence="1">MPI-CAGE-CH-0230</strain>
    </source>
</reference>
<gene>
    <name evidence="1" type="ORF">B0I36DRAFT_326833</name>
</gene>
<name>A0A9P9BRH6_9PEZI</name>
<organism evidence="1 2">
    <name type="scientific">Microdochium trichocladiopsis</name>
    <dbReference type="NCBI Taxonomy" id="1682393"/>
    <lineage>
        <taxon>Eukaryota</taxon>
        <taxon>Fungi</taxon>
        <taxon>Dikarya</taxon>
        <taxon>Ascomycota</taxon>
        <taxon>Pezizomycotina</taxon>
        <taxon>Sordariomycetes</taxon>
        <taxon>Xylariomycetidae</taxon>
        <taxon>Xylariales</taxon>
        <taxon>Microdochiaceae</taxon>
        <taxon>Microdochium</taxon>
    </lineage>
</organism>
<keyword evidence="2" id="KW-1185">Reference proteome</keyword>
<accession>A0A9P9BRH6</accession>
<dbReference type="GeneID" id="70183935"/>
<dbReference type="Proteomes" id="UP000756346">
    <property type="component" value="Unassembled WGS sequence"/>
</dbReference>
<dbReference type="AlphaFoldDB" id="A0A9P9BRH6"/>